<reference evidence="5" key="1">
    <citation type="submission" date="2021-12" db="EMBL/GenBank/DDBJ databases">
        <authorList>
            <person name="King R."/>
        </authorList>
    </citation>
    <scope>NUCLEOTIDE SEQUENCE</scope>
</reference>
<feature type="domain" description="Sphingomyelin phosphodiesterase C-terminal" evidence="4">
    <location>
        <begin position="3"/>
        <end position="108"/>
    </location>
</feature>
<name>A0A9P0B282_BRAAE</name>
<keyword evidence="3" id="KW-0472">Membrane</keyword>
<dbReference type="GO" id="GO:0005615">
    <property type="term" value="C:extracellular space"/>
    <property type="evidence" value="ECO:0007669"/>
    <property type="project" value="TreeGrafter"/>
</dbReference>
<evidence type="ECO:0000256" key="2">
    <source>
        <dbReference type="ARBA" id="ARBA00023180"/>
    </source>
</evidence>
<dbReference type="GO" id="GO:0008081">
    <property type="term" value="F:phosphoric diester hydrolase activity"/>
    <property type="evidence" value="ECO:0007669"/>
    <property type="project" value="TreeGrafter"/>
</dbReference>
<keyword evidence="3" id="KW-0812">Transmembrane</keyword>
<feature type="transmembrane region" description="Helical" evidence="3">
    <location>
        <begin position="124"/>
        <end position="142"/>
    </location>
</feature>
<evidence type="ECO:0000259" key="4">
    <source>
        <dbReference type="Pfam" id="PF19272"/>
    </source>
</evidence>
<keyword evidence="1" id="KW-0378">Hydrolase</keyword>
<organism evidence="5 6">
    <name type="scientific">Brassicogethes aeneus</name>
    <name type="common">Rape pollen beetle</name>
    <name type="synonym">Meligethes aeneus</name>
    <dbReference type="NCBI Taxonomy" id="1431903"/>
    <lineage>
        <taxon>Eukaryota</taxon>
        <taxon>Metazoa</taxon>
        <taxon>Ecdysozoa</taxon>
        <taxon>Arthropoda</taxon>
        <taxon>Hexapoda</taxon>
        <taxon>Insecta</taxon>
        <taxon>Pterygota</taxon>
        <taxon>Neoptera</taxon>
        <taxon>Endopterygota</taxon>
        <taxon>Coleoptera</taxon>
        <taxon>Polyphaga</taxon>
        <taxon>Cucujiformia</taxon>
        <taxon>Nitidulidae</taxon>
        <taxon>Meligethinae</taxon>
        <taxon>Brassicogethes</taxon>
    </lineage>
</organism>
<accession>A0A9P0B282</accession>
<keyword evidence="2" id="KW-0325">Glycoprotein</keyword>
<keyword evidence="3" id="KW-1133">Transmembrane helix</keyword>
<evidence type="ECO:0000256" key="1">
    <source>
        <dbReference type="ARBA" id="ARBA00022801"/>
    </source>
</evidence>
<evidence type="ECO:0000256" key="3">
    <source>
        <dbReference type="SAM" id="Phobius"/>
    </source>
</evidence>
<sequence>MVFDYTQYYLDLSLVNLSKREPEWVIEYNFSSYYGINDITPITLHSLADKMTPNAPNNNPLFTRYFRANSVRTFNGPQNVCDSYCAHGHFCAITRLDFLEFEQCLKAAASALASSAISYARPPFQLVLTIIGWIGFAVGLILENLT</sequence>
<keyword evidence="6" id="KW-1185">Reference proteome</keyword>
<dbReference type="InterPro" id="IPR045473">
    <property type="entry name" value="ASM_C"/>
</dbReference>
<proteinExistence type="predicted"/>
<evidence type="ECO:0000313" key="5">
    <source>
        <dbReference type="EMBL" id="CAH0552510.1"/>
    </source>
</evidence>
<evidence type="ECO:0000313" key="6">
    <source>
        <dbReference type="Proteomes" id="UP001154078"/>
    </source>
</evidence>
<dbReference type="EMBL" id="OV121134">
    <property type="protein sequence ID" value="CAH0552510.1"/>
    <property type="molecule type" value="Genomic_DNA"/>
</dbReference>
<dbReference type="AlphaFoldDB" id="A0A9P0B282"/>
<dbReference type="Proteomes" id="UP001154078">
    <property type="component" value="Chromosome 3"/>
</dbReference>
<dbReference type="OrthoDB" id="348678at2759"/>
<dbReference type="PANTHER" id="PTHR10340">
    <property type="entry name" value="SPHINGOMYELIN PHOSPHODIESTERASE"/>
    <property type="match status" value="1"/>
</dbReference>
<gene>
    <name evidence="5" type="ORF">MELIAE_LOCUS4721</name>
</gene>
<protein>
    <recommendedName>
        <fullName evidence="4">Sphingomyelin phosphodiesterase C-terminal domain-containing protein</fullName>
    </recommendedName>
</protein>
<dbReference type="PANTHER" id="PTHR10340:SF57">
    <property type="entry name" value="METALLOPHOS DOMAIN-CONTAINING PROTEIN"/>
    <property type="match status" value="1"/>
</dbReference>
<dbReference type="Pfam" id="PF19272">
    <property type="entry name" value="ASMase_C"/>
    <property type="match status" value="1"/>
</dbReference>